<reference evidence="2" key="1">
    <citation type="submission" date="2019-12" db="EMBL/GenBank/DDBJ databases">
        <authorList>
            <person name="Scholes J."/>
        </authorList>
    </citation>
    <scope>NUCLEOTIDE SEQUENCE</scope>
</reference>
<dbReference type="EMBL" id="CACSLK010027832">
    <property type="protein sequence ID" value="CAA0831697.1"/>
    <property type="molecule type" value="Genomic_DNA"/>
</dbReference>
<keyword evidence="2" id="KW-0418">Kinase</keyword>
<name>A0A9N7NJJ3_STRHE</name>
<dbReference type="AlphaFoldDB" id="A0A9N7NJJ3"/>
<keyword evidence="2" id="KW-0808">Transferase</keyword>
<dbReference type="Proteomes" id="UP001153555">
    <property type="component" value="Unassembled WGS sequence"/>
</dbReference>
<proteinExistence type="predicted"/>
<dbReference type="OrthoDB" id="1724802at2759"/>
<evidence type="ECO:0000313" key="3">
    <source>
        <dbReference type="Proteomes" id="UP001153555"/>
    </source>
</evidence>
<feature type="region of interest" description="Disordered" evidence="1">
    <location>
        <begin position="143"/>
        <end position="163"/>
    </location>
</feature>
<accession>A0A9N7NJJ3</accession>
<evidence type="ECO:0000256" key="1">
    <source>
        <dbReference type="SAM" id="MobiDB-lite"/>
    </source>
</evidence>
<keyword evidence="2" id="KW-0378">Hydrolase</keyword>
<evidence type="ECO:0000313" key="2">
    <source>
        <dbReference type="EMBL" id="CAA0831697.1"/>
    </source>
</evidence>
<gene>
    <name evidence="2" type="ORF">SHERM_27042</name>
</gene>
<comment type="caution">
    <text evidence="2">The sequence shown here is derived from an EMBL/GenBank/DDBJ whole genome shotgun (WGS) entry which is preliminary data.</text>
</comment>
<dbReference type="GO" id="GO:0016787">
    <property type="term" value="F:hydrolase activity"/>
    <property type="evidence" value="ECO:0007669"/>
    <property type="project" value="UniProtKB-KW"/>
</dbReference>
<protein>
    <submittedName>
        <fullName evidence="2">Protein kinase protein with adenine nucleotide alpha hydrolases-like domain</fullName>
    </submittedName>
</protein>
<sequence>MVKAFDSILEVYEGFCNLKQVDLKLKICRGSPVTKILVREAKAYTASELIVGTAQTHHTVRSSASIAKHCAKKLPKDYCSILAVNNGKIVFCRESSSSSRVSIKEIEHRRRNRLLTAIQRSFSKNIKVPNNGDSKRLRLTWDEKSSSGQGNSVLALAAAPERN</sequence>
<organism evidence="2 3">
    <name type="scientific">Striga hermonthica</name>
    <name type="common">Purple witchweed</name>
    <name type="synonym">Buchnera hermonthica</name>
    <dbReference type="NCBI Taxonomy" id="68872"/>
    <lineage>
        <taxon>Eukaryota</taxon>
        <taxon>Viridiplantae</taxon>
        <taxon>Streptophyta</taxon>
        <taxon>Embryophyta</taxon>
        <taxon>Tracheophyta</taxon>
        <taxon>Spermatophyta</taxon>
        <taxon>Magnoliopsida</taxon>
        <taxon>eudicotyledons</taxon>
        <taxon>Gunneridae</taxon>
        <taxon>Pentapetalae</taxon>
        <taxon>asterids</taxon>
        <taxon>lamiids</taxon>
        <taxon>Lamiales</taxon>
        <taxon>Orobanchaceae</taxon>
        <taxon>Buchnereae</taxon>
        <taxon>Striga</taxon>
    </lineage>
</organism>
<feature type="non-terminal residue" evidence="2">
    <location>
        <position position="163"/>
    </location>
</feature>
<keyword evidence="3" id="KW-1185">Reference proteome</keyword>
<dbReference type="GO" id="GO:0016301">
    <property type="term" value="F:kinase activity"/>
    <property type="evidence" value="ECO:0007669"/>
    <property type="project" value="UniProtKB-KW"/>
</dbReference>